<dbReference type="Proteomes" id="UP000631653">
    <property type="component" value="Unassembled WGS sequence"/>
</dbReference>
<sequence length="276" mass="29601">MTNTAEFNDNIRGTARSPRAVITGGSGGIGCVIVRQLLDTGYEVLTLTRKPPEVTHERVRHIACDLSNAAQITAVGKAIVAEGIPVDVLIHCAGVIFPRSVATMEENDIQQQVDINFTAPVLLTSSLFSIVRDGGHIVFLNSLAAIFPLPESSVYAATKAALRSFALSLTIEAKPRRIAVSSIFPGAVDTAMLREEMSHGGSVLNFVNPPVSPESVAAVVMKAIQRNGGEYFRPELDGVFGRLCMFWPALLRCVLPIFTWVGRRGAGKYRGRAGVG</sequence>
<dbReference type="EMBL" id="WOSY01000006">
    <property type="protein sequence ID" value="NHN88502.1"/>
    <property type="molecule type" value="Genomic_DNA"/>
</dbReference>
<evidence type="ECO:0000256" key="3">
    <source>
        <dbReference type="RuleBase" id="RU000363"/>
    </source>
</evidence>
<evidence type="ECO:0000259" key="4">
    <source>
        <dbReference type="SMART" id="SM00822"/>
    </source>
</evidence>
<dbReference type="Pfam" id="PF00106">
    <property type="entry name" value="adh_short"/>
    <property type="match status" value="1"/>
</dbReference>
<dbReference type="PRINTS" id="PR00081">
    <property type="entry name" value="GDHRDH"/>
</dbReference>
<evidence type="ECO:0000313" key="6">
    <source>
        <dbReference type="Proteomes" id="UP000631653"/>
    </source>
</evidence>
<reference evidence="5 6" key="1">
    <citation type="journal article" date="2020" name="Int. J. Syst. Evol. Microbiol.">
        <title>Novel acetic acid bacteria from cider fermentations: Acetobacter conturbans sp. nov. and Acetobacter fallax sp. nov.</title>
        <authorList>
            <person name="Sombolestani A.S."/>
            <person name="Cleenwerck I."/>
            <person name="Cnockaert M."/>
            <person name="Borremans W."/>
            <person name="Wieme A.D."/>
            <person name="De Vuyst L."/>
            <person name="Vandamme P."/>
        </authorList>
    </citation>
    <scope>NUCLEOTIDE SEQUENCE [LARGE SCALE GENOMIC DNA]</scope>
    <source>
        <strain evidence="5 6">LMG 1627</strain>
    </source>
</reference>
<dbReference type="PRINTS" id="PR00080">
    <property type="entry name" value="SDRFAMILY"/>
</dbReference>
<proteinExistence type="inferred from homology"/>
<dbReference type="InterPro" id="IPR002347">
    <property type="entry name" value="SDR_fam"/>
</dbReference>
<dbReference type="PANTHER" id="PTHR44196">
    <property type="entry name" value="DEHYDROGENASE/REDUCTASE SDR FAMILY MEMBER 7B"/>
    <property type="match status" value="1"/>
</dbReference>
<keyword evidence="2" id="KW-0560">Oxidoreductase</keyword>
<evidence type="ECO:0000256" key="2">
    <source>
        <dbReference type="ARBA" id="ARBA00023002"/>
    </source>
</evidence>
<dbReference type="InterPro" id="IPR057326">
    <property type="entry name" value="KR_dom"/>
</dbReference>
<feature type="domain" description="Ketoreductase" evidence="4">
    <location>
        <begin position="20"/>
        <end position="196"/>
    </location>
</feature>
<dbReference type="RefSeq" id="WP_173569810.1">
    <property type="nucleotide sequence ID" value="NZ_WOSY01000006.1"/>
</dbReference>
<evidence type="ECO:0000256" key="1">
    <source>
        <dbReference type="ARBA" id="ARBA00006484"/>
    </source>
</evidence>
<name>A0ABX0JYB2_9PROT</name>
<accession>A0ABX0JYB2</accession>
<dbReference type="InterPro" id="IPR036291">
    <property type="entry name" value="NAD(P)-bd_dom_sf"/>
</dbReference>
<organism evidence="5 6">
    <name type="scientific">Acetobacter conturbans</name>
    <dbReference type="NCBI Taxonomy" id="1737472"/>
    <lineage>
        <taxon>Bacteria</taxon>
        <taxon>Pseudomonadati</taxon>
        <taxon>Pseudomonadota</taxon>
        <taxon>Alphaproteobacteria</taxon>
        <taxon>Acetobacterales</taxon>
        <taxon>Acetobacteraceae</taxon>
        <taxon>Acetobacter</taxon>
    </lineage>
</organism>
<dbReference type="CDD" id="cd05233">
    <property type="entry name" value="SDR_c"/>
    <property type="match status" value="1"/>
</dbReference>
<protein>
    <submittedName>
        <fullName evidence="5">SDR family NAD(P)-dependent oxidoreductase</fullName>
    </submittedName>
</protein>
<dbReference type="SUPFAM" id="SSF51735">
    <property type="entry name" value="NAD(P)-binding Rossmann-fold domains"/>
    <property type="match status" value="1"/>
</dbReference>
<keyword evidence="6" id="KW-1185">Reference proteome</keyword>
<dbReference type="SMART" id="SM00822">
    <property type="entry name" value="PKS_KR"/>
    <property type="match status" value="1"/>
</dbReference>
<dbReference type="Gene3D" id="3.40.50.720">
    <property type="entry name" value="NAD(P)-binding Rossmann-like Domain"/>
    <property type="match status" value="1"/>
</dbReference>
<evidence type="ECO:0000313" key="5">
    <source>
        <dbReference type="EMBL" id="NHN88502.1"/>
    </source>
</evidence>
<dbReference type="PANTHER" id="PTHR44196:SF1">
    <property type="entry name" value="DEHYDROGENASE_REDUCTASE SDR FAMILY MEMBER 7B"/>
    <property type="match status" value="1"/>
</dbReference>
<comment type="caution">
    <text evidence="5">The sequence shown here is derived from an EMBL/GenBank/DDBJ whole genome shotgun (WGS) entry which is preliminary data.</text>
</comment>
<comment type="similarity">
    <text evidence="1 3">Belongs to the short-chain dehydrogenases/reductases (SDR) family.</text>
</comment>
<gene>
    <name evidence="5" type="ORF">GOB81_07650</name>
</gene>